<proteinExistence type="predicted"/>
<dbReference type="RefSeq" id="WP_259858231.1">
    <property type="nucleotide sequence ID" value="NZ_BAAAST010000077.1"/>
</dbReference>
<evidence type="ECO:0008006" key="3">
    <source>
        <dbReference type="Google" id="ProtNLM"/>
    </source>
</evidence>
<protein>
    <recommendedName>
        <fullName evidence="3">ESX-1 secretion-associated protein</fullName>
    </recommendedName>
</protein>
<reference evidence="1" key="1">
    <citation type="submission" date="2021-04" db="EMBL/GenBank/DDBJ databases">
        <authorList>
            <person name="Hartkoorn R.C."/>
            <person name="Beaudoing E."/>
            <person name="Hot D."/>
        </authorList>
    </citation>
    <scope>NUCLEOTIDE SEQUENCE</scope>
    <source>
        <strain evidence="1">NRRL B-16292</strain>
    </source>
</reference>
<reference evidence="1" key="2">
    <citation type="submission" date="2022-09" db="EMBL/GenBank/DDBJ databases">
        <title>Biosynthetic gene clusters of Dactylosporangioum fulvum.</title>
        <authorList>
            <person name="Caradec T."/>
        </authorList>
    </citation>
    <scope>NUCLEOTIDE SEQUENCE</scope>
    <source>
        <strain evidence="1">NRRL B-16292</strain>
    </source>
</reference>
<dbReference type="EMBL" id="CP073720">
    <property type="protein sequence ID" value="UWP80471.1"/>
    <property type="molecule type" value="Genomic_DNA"/>
</dbReference>
<dbReference type="Proteomes" id="UP001059617">
    <property type="component" value="Chromosome"/>
</dbReference>
<evidence type="ECO:0000313" key="1">
    <source>
        <dbReference type="EMBL" id="UWP80471.1"/>
    </source>
</evidence>
<keyword evidence="2" id="KW-1185">Reference proteome</keyword>
<organism evidence="1 2">
    <name type="scientific">Dactylosporangium fulvum</name>
    <dbReference type="NCBI Taxonomy" id="53359"/>
    <lineage>
        <taxon>Bacteria</taxon>
        <taxon>Bacillati</taxon>
        <taxon>Actinomycetota</taxon>
        <taxon>Actinomycetes</taxon>
        <taxon>Micromonosporales</taxon>
        <taxon>Micromonosporaceae</taxon>
        <taxon>Dactylosporangium</taxon>
    </lineage>
</organism>
<gene>
    <name evidence="1" type="ORF">Dfulv_35670</name>
</gene>
<accession>A0ABY5VXG0</accession>
<sequence>MGDYVILGSTAADLLNSAQKIKDLGGRLTSTMSNAIARIDPLDQTATFGGDDFAESFLHGEGGEGGYHQLVPSGIGDEQTTANQAVKTNARKLGEGMTNLGQHALDAMWAYTATDDDSATDIGNAART</sequence>
<evidence type="ECO:0000313" key="2">
    <source>
        <dbReference type="Proteomes" id="UP001059617"/>
    </source>
</evidence>
<name>A0ABY5VXG0_9ACTN</name>